<evidence type="ECO:0000313" key="3">
    <source>
        <dbReference type="Proteomes" id="UP001044222"/>
    </source>
</evidence>
<dbReference type="AlphaFoldDB" id="A0A9D3LZA5"/>
<dbReference type="Gene3D" id="1.25.40.10">
    <property type="entry name" value="Tetratricopeptide repeat domain"/>
    <property type="match status" value="2"/>
</dbReference>
<dbReference type="EMBL" id="JAFIRN010000011">
    <property type="protein sequence ID" value="KAG5839749.1"/>
    <property type="molecule type" value="Genomic_DNA"/>
</dbReference>
<dbReference type="PANTHER" id="PTHR14485:SF3">
    <property type="entry name" value="TETRATRICOPEPTIDE REPEAT PROTEIN 23"/>
    <property type="match status" value="1"/>
</dbReference>
<evidence type="ECO:0000256" key="1">
    <source>
        <dbReference type="SAM" id="MobiDB-lite"/>
    </source>
</evidence>
<dbReference type="PANTHER" id="PTHR14485">
    <property type="entry name" value="TETRATRICOPEPTIDE REPEAT PROTEIN 23"/>
    <property type="match status" value="1"/>
</dbReference>
<proteinExistence type="predicted"/>
<feature type="compositionally biased region" description="Polar residues" evidence="1">
    <location>
        <begin position="1"/>
        <end position="10"/>
    </location>
</feature>
<evidence type="ECO:0000313" key="2">
    <source>
        <dbReference type="EMBL" id="KAG5839749.1"/>
    </source>
</evidence>
<evidence type="ECO:0008006" key="4">
    <source>
        <dbReference type="Google" id="ProtNLM"/>
    </source>
</evidence>
<dbReference type="InterPro" id="IPR011990">
    <property type="entry name" value="TPR-like_helical_dom_sf"/>
</dbReference>
<reference evidence="2" key="1">
    <citation type="submission" date="2021-01" db="EMBL/GenBank/DDBJ databases">
        <title>A chromosome-scale assembly of European eel, Anguilla anguilla.</title>
        <authorList>
            <person name="Henkel C."/>
            <person name="Jong-Raadsen S.A."/>
            <person name="Dufour S."/>
            <person name="Weltzien F.-A."/>
            <person name="Palstra A.P."/>
            <person name="Pelster B."/>
            <person name="Spaink H.P."/>
            <person name="Van Den Thillart G.E."/>
            <person name="Jansen H."/>
            <person name="Zahm M."/>
            <person name="Klopp C."/>
            <person name="Cedric C."/>
            <person name="Louis A."/>
            <person name="Berthelot C."/>
            <person name="Parey E."/>
            <person name="Roest Crollius H."/>
            <person name="Montfort J."/>
            <person name="Robinson-Rechavi M."/>
            <person name="Bucao C."/>
            <person name="Bouchez O."/>
            <person name="Gislard M."/>
            <person name="Lluch J."/>
            <person name="Milhes M."/>
            <person name="Lampietro C."/>
            <person name="Lopez Roques C."/>
            <person name="Donnadieu C."/>
            <person name="Braasch I."/>
            <person name="Desvignes T."/>
            <person name="Postlethwait J."/>
            <person name="Bobe J."/>
            <person name="Guiguen Y."/>
            <person name="Dirks R."/>
        </authorList>
    </citation>
    <scope>NUCLEOTIDE SEQUENCE</scope>
    <source>
        <strain evidence="2">Tag_6206</strain>
        <tissue evidence="2">Liver</tissue>
    </source>
</reference>
<keyword evidence="3" id="KW-1185">Reference proteome</keyword>
<feature type="compositionally biased region" description="Basic and acidic residues" evidence="1">
    <location>
        <begin position="11"/>
        <end position="26"/>
    </location>
</feature>
<protein>
    <recommendedName>
        <fullName evidence="4">MalT-like TPR region domain-containing protein</fullName>
    </recommendedName>
</protein>
<comment type="caution">
    <text evidence="2">The sequence shown here is derived from an EMBL/GenBank/DDBJ whole genome shotgun (WGS) entry which is preliminary data.</text>
</comment>
<organism evidence="2 3">
    <name type="scientific">Anguilla anguilla</name>
    <name type="common">European freshwater eel</name>
    <name type="synonym">Muraena anguilla</name>
    <dbReference type="NCBI Taxonomy" id="7936"/>
    <lineage>
        <taxon>Eukaryota</taxon>
        <taxon>Metazoa</taxon>
        <taxon>Chordata</taxon>
        <taxon>Craniata</taxon>
        <taxon>Vertebrata</taxon>
        <taxon>Euteleostomi</taxon>
        <taxon>Actinopterygii</taxon>
        <taxon>Neopterygii</taxon>
        <taxon>Teleostei</taxon>
        <taxon>Anguilliformes</taxon>
        <taxon>Anguillidae</taxon>
        <taxon>Anguilla</taxon>
    </lineage>
</organism>
<dbReference type="InterPro" id="IPR042621">
    <property type="entry name" value="TTC23/TTC23L"/>
</dbReference>
<gene>
    <name evidence="2" type="ORF">ANANG_G00208250</name>
</gene>
<feature type="region of interest" description="Disordered" evidence="1">
    <location>
        <begin position="1"/>
        <end position="47"/>
    </location>
</feature>
<dbReference type="Proteomes" id="UP001044222">
    <property type="component" value="Chromosome 11"/>
</dbReference>
<sequence length="458" mass="49680">MKSFHLSDSNMSKHQENLSTGRRESTTESSSGGSGRSTHSEKGLSSHLHGGVGEIVAAALAGPQEKLAESERKAQTFVENQQFDAAIQERARCVALARLVYGEGHLRLAEAHAKLAEGYLQLKGWAAQAREHSGRARDVLHLCGPGTAEQGGEKAQTLRPTLEEAEASLKTAERIMGDLRRQEGAAGEEETAKTEFEIATGLSRLCHRQGRPEEALFQCERALQMAEGRLGVGDACAVYRDMAAIEQAEGRLDRAIRHLQQAHSVARSRDPGGVEEARIAHSLALAHSTLREPGHRDTALRFFEESLGAYSRILGPQDAVTLSVQDDLCHLLLLTGQQENAVKLQRESLGPKSSAFGDLSQEVADTLQLIGGVEMTQGDMRRAHRTMSKCLEIQKLLLGPQHKKTRATQRTVDMLSEAPEVAGRQRKAGSLNTRPPFCAVVPSHNAPGGTNVASFDSY</sequence>
<accession>A0A9D3LZA5</accession>
<name>A0A9D3LZA5_ANGAN</name>
<dbReference type="SUPFAM" id="SSF48452">
    <property type="entry name" value="TPR-like"/>
    <property type="match status" value="1"/>
</dbReference>